<name>A0A6B2KYU3_9EUKA</name>
<feature type="compositionally biased region" description="Basic and acidic residues" evidence="2">
    <location>
        <begin position="568"/>
        <end position="583"/>
    </location>
</feature>
<accession>A0A6B2KYU3</accession>
<sequence>MKSWQIPTEDQEMTQSTARSGSMFYMTPDKKYLFKTILHPEVEVMMTILKPYFEHLSTNPKTFIVKIYGLFRISYGSNKTWVLIMGNTLPPGITIQEKYDLKGRKAKPGKSVDERGIISQAIYKDNEITRTLRLDEDQKARYIEQLEKDVAMLSKYDIMDYSLLVGIHKVTDEERSNSKRGHQRRVKSNQRTRSEKTRTGSVLVGTGDELDRGRSKDRLEKKEKYKVTSRDKEKNQDLVETVEGLSKGKKGKLDEKDDAIAEMDKKYARKSEERLKSKSKIEEKLEDNEKKSARKSEERMRSKVKIEDLREDKEKEKDKDKEGDPSSRKTSRKNSEERKKQTSRKQSEEREKKISRNPSEEKIKKISRKNSEKLVQPRSNPEEKKPLEDDNILNNNSSSNISKSKLPEADPSPKKAITDRHKKISSRTRLNSEVIAKTRRNDQDDEETKSKKKKSRKEQEATDEKDIYSAGGFRGVNPETQEEEIIFFGIIDNLTNYNINKKMANFFKNALWDDETLSTVPASFYASRFMAYMTKDLLGEAENEQLLPLKGSLDLNKIDKASLSPRPATERPKGSAYVVERRPRSGSGSIEDMREARLENLRESGRSEPPPVKQEILQQLDGKSEPARKGKKRTNPKHTRADSAGGRLTKQEVVSPRDNSPDEEN</sequence>
<dbReference type="InterPro" id="IPR027484">
    <property type="entry name" value="PInositol-4-P-5-kinase_N"/>
</dbReference>
<feature type="compositionally biased region" description="Basic and acidic residues" evidence="2">
    <location>
        <begin position="209"/>
        <end position="237"/>
    </location>
</feature>
<dbReference type="Gene3D" id="3.30.800.10">
    <property type="entry name" value="Phosphatidylinositol Phosphate Kinase II Beta"/>
    <property type="match status" value="1"/>
</dbReference>
<feature type="domain" description="PIPK" evidence="3">
    <location>
        <begin position="1"/>
        <end position="537"/>
    </location>
</feature>
<evidence type="ECO:0000313" key="4">
    <source>
        <dbReference type="EMBL" id="NDV29924.1"/>
    </source>
</evidence>
<feature type="region of interest" description="Disordered" evidence="2">
    <location>
        <begin position="560"/>
        <end position="665"/>
    </location>
</feature>
<keyword evidence="1" id="KW-0808">Transferase</keyword>
<dbReference type="Pfam" id="PF01504">
    <property type="entry name" value="PIP5K"/>
    <property type="match status" value="1"/>
</dbReference>
<dbReference type="PANTHER" id="PTHR23086:SF8">
    <property type="entry name" value="PHOSPHATIDYLINOSITOL 5-PHOSPHATE 4-KINASE, ISOFORM A"/>
    <property type="match status" value="1"/>
</dbReference>
<dbReference type="InterPro" id="IPR023610">
    <property type="entry name" value="PInositol-4/5-P-5/4-kinase"/>
</dbReference>
<dbReference type="GO" id="GO:0005524">
    <property type="term" value="F:ATP binding"/>
    <property type="evidence" value="ECO:0007669"/>
    <property type="project" value="UniProtKB-UniRule"/>
</dbReference>
<dbReference type="GO" id="GO:0005886">
    <property type="term" value="C:plasma membrane"/>
    <property type="evidence" value="ECO:0007669"/>
    <property type="project" value="TreeGrafter"/>
</dbReference>
<proteinExistence type="predicted"/>
<feature type="compositionally biased region" description="Basic and acidic residues" evidence="2">
    <location>
        <begin position="591"/>
        <end position="606"/>
    </location>
</feature>
<feature type="compositionally biased region" description="Basic residues" evidence="2">
    <location>
        <begin position="629"/>
        <end position="638"/>
    </location>
</feature>
<reference evidence="4" key="1">
    <citation type="journal article" date="2020" name="J. Eukaryot. Microbiol.">
        <title>De novo Sequencing, Assembly and Annotation of the Transcriptome for the Free-Living Testate Amoeba Arcella intermedia.</title>
        <authorList>
            <person name="Ribeiro G.M."/>
            <person name="Porfirio-Sousa A.L."/>
            <person name="Maurer-Alcala X.X."/>
            <person name="Katz L.A."/>
            <person name="Lahr D.J.G."/>
        </authorList>
    </citation>
    <scope>NUCLEOTIDE SEQUENCE</scope>
</reference>
<feature type="compositionally biased region" description="Basic residues" evidence="2">
    <location>
        <begin position="178"/>
        <end position="190"/>
    </location>
</feature>
<evidence type="ECO:0000256" key="1">
    <source>
        <dbReference type="PROSITE-ProRule" id="PRU00781"/>
    </source>
</evidence>
<dbReference type="SMART" id="SM00330">
    <property type="entry name" value="PIPKc"/>
    <property type="match status" value="1"/>
</dbReference>
<dbReference type="PROSITE" id="PS51455">
    <property type="entry name" value="PIPK"/>
    <property type="match status" value="1"/>
</dbReference>
<dbReference type="AlphaFoldDB" id="A0A6B2KYU3"/>
<keyword evidence="1" id="KW-0067">ATP-binding</keyword>
<dbReference type="Gene3D" id="3.30.810.10">
    <property type="entry name" value="2-Layer Sandwich"/>
    <property type="match status" value="2"/>
</dbReference>
<feature type="compositionally biased region" description="Low complexity" evidence="2">
    <location>
        <begin position="392"/>
        <end position="404"/>
    </location>
</feature>
<feature type="compositionally biased region" description="Basic and acidic residues" evidence="2">
    <location>
        <begin position="251"/>
        <end position="372"/>
    </location>
</feature>
<dbReference type="PANTHER" id="PTHR23086">
    <property type="entry name" value="PHOSPHATIDYLINOSITOL-4-PHOSPHATE 5-KINASE"/>
    <property type="match status" value="1"/>
</dbReference>
<dbReference type="InterPro" id="IPR027483">
    <property type="entry name" value="PInositol-4-P-4/5-kinase_C_sf"/>
</dbReference>
<dbReference type="SUPFAM" id="SSF56104">
    <property type="entry name" value="SAICAR synthase-like"/>
    <property type="match status" value="2"/>
</dbReference>
<feature type="region of interest" description="Disordered" evidence="2">
    <location>
        <begin position="172"/>
        <end position="475"/>
    </location>
</feature>
<dbReference type="CDD" id="cd00139">
    <property type="entry name" value="PIPKc"/>
    <property type="match status" value="1"/>
</dbReference>
<dbReference type="InterPro" id="IPR002498">
    <property type="entry name" value="PInositol-4-P-4/5-kinase_core"/>
</dbReference>
<keyword evidence="1" id="KW-0547">Nucleotide-binding</keyword>
<protein>
    <recommendedName>
        <fullName evidence="3">PIPK domain-containing protein</fullName>
    </recommendedName>
</protein>
<dbReference type="EMBL" id="GIBP01000955">
    <property type="protein sequence ID" value="NDV29924.1"/>
    <property type="molecule type" value="Transcribed_RNA"/>
</dbReference>
<evidence type="ECO:0000259" key="3">
    <source>
        <dbReference type="PROSITE" id="PS51455"/>
    </source>
</evidence>
<keyword evidence="1" id="KW-0418">Kinase</keyword>
<dbReference type="GO" id="GO:0016308">
    <property type="term" value="F:1-phosphatidylinositol-4-phosphate 5-kinase activity"/>
    <property type="evidence" value="ECO:0007669"/>
    <property type="project" value="TreeGrafter"/>
</dbReference>
<organism evidence="4">
    <name type="scientific">Arcella intermedia</name>
    <dbReference type="NCBI Taxonomy" id="1963864"/>
    <lineage>
        <taxon>Eukaryota</taxon>
        <taxon>Amoebozoa</taxon>
        <taxon>Tubulinea</taxon>
        <taxon>Elardia</taxon>
        <taxon>Arcellinida</taxon>
        <taxon>Sphaerothecina</taxon>
        <taxon>Arcellidae</taxon>
        <taxon>Arcella</taxon>
    </lineage>
</organism>
<evidence type="ECO:0000256" key="2">
    <source>
        <dbReference type="SAM" id="MobiDB-lite"/>
    </source>
</evidence>
<feature type="compositionally biased region" description="Basic and acidic residues" evidence="2">
    <location>
        <begin position="457"/>
        <end position="467"/>
    </location>
</feature>
<feature type="compositionally biased region" description="Basic and acidic residues" evidence="2">
    <location>
        <begin position="405"/>
        <end position="419"/>
    </location>
</feature>
<dbReference type="GO" id="GO:0046854">
    <property type="term" value="P:phosphatidylinositol phosphate biosynthetic process"/>
    <property type="evidence" value="ECO:0007669"/>
    <property type="project" value="TreeGrafter"/>
</dbReference>